<feature type="transmembrane region" description="Helical" evidence="1">
    <location>
        <begin position="82"/>
        <end position="103"/>
    </location>
</feature>
<dbReference type="EMBL" id="BOSE01000008">
    <property type="protein sequence ID" value="GIP18221.1"/>
    <property type="molecule type" value="Genomic_DNA"/>
</dbReference>
<reference evidence="2" key="1">
    <citation type="submission" date="2021-03" db="EMBL/GenBank/DDBJ databases">
        <title>Antimicrobial resistance genes in bacteria isolated from Japanese honey, and their potential for conferring macrolide and lincosamide resistance in the American foulbrood pathogen Paenibacillus larvae.</title>
        <authorList>
            <person name="Okamoto M."/>
            <person name="Kumagai M."/>
            <person name="Kanamori H."/>
            <person name="Takamatsu D."/>
        </authorList>
    </citation>
    <scope>NUCLEOTIDE SEQUENCE</scope>
    <source>
        <strain evidence="2">J40TS1</strain>
    </source>
</reference>
<keyword evidence="1" id="KW-1133">Transmembrane helix</keyword>
<evidence type="ECO:0000256" key="1">
    <source>
        <dbReference type="SAM" id="Phobius"/>
    </source>
</evidence>
<gene>
    <name evidence="2" type="ORF">J40TS1_38630</name>
</gene>
<accession>A0A919YVW4</accession>
<dbReference type="RefSeq" id="WP_213518407.1">
    <property type="nucleotide sequence ID" value="NZ_BOSE01000008.1"/>
</dbReference>
<protein>
    <submittedName>
        <fullName evidence="2">Uncharacterized protein</fullName>
    </submittedName>
</protein>
<keyword evidence="1" id="KW-0472">Membrane</keyword>
<name>A0A919YVW4_9BACL</name>
<organism evidence="2 3">
    <name type="scientific">Paenibacillus montaniterrae</name>
    <dbReference type="NCBI Taxonomy" id="429341"/>
    <lineage>
        <taxon>Bacteria</taxon>
        <taxon>Bacillati</taxon>
        <taxon>Bacillota</taxon>
        <taxon>Bacilli</taxon>
        <taxon>Bacillales</taxon>
        <taxon>Paenibacillaceae</taxon>
        <taxon>Paenibacillus</taxon>
    </lineage>
</organism>
<feature type="transmembrane region" description="Helical" evidence="1">
    <location>
        <begin position="50"/>
        <end position="70"/>
    </location>
</feature>
<sequence>MWRRKLIIYSAFFIGSLIFLAIDHRGVSTGDYLFRALGLSPWSDGRNNQGLHYSVVIGIVLLLISGQLLIHHLRTKYDRVGLKVVVFSVIFFLLFPVASRWLFVVGNLNSSGLSALDYSSKDYNCSFRYNEDEALYVCTIKLFNYGKQQETVEIKPYFDDPHSARIAEASPKIEYKTIVIPPRSDSTYTLFFDGLLDHEAKGGGFTSLGGVVLKQDDIEKVFIWK</sequence>
<keyword evidence="1" id="KW-0812">Transmembrane</keyword>
<dbReference type="AlphaFoldDB" id="A0A919YVW4"/>
<evidence type="ECO:0000313" key="2">
    <source>
        <dbReference type="EMBL" id="GIP18221.1"/>
    </source>
</evidence>
<comment type="caution">
    <text evidence="2">The sequence shown here is derived from an EMBL/GenBank/DDBJ whole genome shotgun (WGS) entry which is preliminary data.</text>
</comment>
<evidence type="ECO:0000313" key="3">
    <source>
        <dbReference type="Proteomes" id="UP000683139"/>
    </source>
</evidence>
<proteinExistence type="predicted"/>
<keyword evidence="3" id="KW-1185">Reference proteome</keyword>
<dbReference type="Proteomes" id="UP000683139">
    <property type="component" value="Unassembled WGS sequence"/>
</dbReference>